<reference evidence="3 4" key="1">
    <citation type="submission" date="2016-10" db="EMBL/GenBank/DDBJ databases">
        <authorList>
            <person name="de Groot N.N."/>
        </authorList>
    </citation>
    <scope>NUCLEOTIDE SEQUENCE [LARGE SCALE GENOMIC DNA]</scope>
    <source>
        <strain evidence="3 4">CGMCC 4.2026</strain>
    </source>
</reference>
<proteinExistence type="predicted"/>
<dbReference type="OrthoDB" id="3542657at2"/>
<dbReference type="Proteomes" id="UP000181951">
    <property type="component" value="Unassembled WGS sequence"/>
</dbReference>
<protein>
    <submittedName>
        <fullName evidence="3">Transposase</fullName>
    </submittedName>
</protein>
<evidence type="ECO:0000259" key="2">
    <source>
        <dbReference type="Pfam" id="PF13340"/>
    </source>
</evidence>
<evidence type="ECO:0000313" key="4">
    <source>
        <dbReference type="Proteomes" id="UP000181951"/>
    </source>
</evidence>
<dbReference type="InterPro" id="IPR002559">
    <property type="entry name" value="Transposase_11"/>
</dbReference>
<dbReference type="GO" id="GO:0004803">
    <property type="term" value="F:transposase activity"/>
    <property type="evidence" value="ECO:0007669"/>
    <property type="project" value="InterPro"/>
</dbReference>
<feature type="domain" description="Insertion element IS402-like" evidence="2">
    <location>
        <begin position="11"/>
        <end position="86"/>
    </location>
</feature>
<dbReference type="GO" id="GO:0006313">
    <property type="term" value="P:DNA transposition"/>
    <property type="evidence" value="ECO:0007669"/>
    <property type="project" value="InterPro"/>
</dbReference>
<dbReference type="PANTHER" id="PTHR30007">
    <property type="entry name" value="PHP DOMAIN PROTEIN"/>
    <property type="match status" value="1"/>
</dbReference>
<dbReference type="EMBL" id="FODD01000083">
    <property type="protein sequence ID" value="SEP05806.1"/>
    <property type="molecule type" value="Genomic_DNA"/>
</dbReference>
<organism evidence="3 4">
    <name type="scientific">Actinacidiphila rubida</name>
    <dbReference type="NCBI Taxonomy" id="310780"/>
    <lineage>
        <taxon>Bacteria</taxon>
        <taxon>Bacillati</taxon>
        <taxon>Actinomycetota</taxon>
        <taxon>Actinomycetes</taxon>
        <taxon>Kitasatosporales</taxon>
        <taxon>Streptomycetaceae</taxon>
        <taxon>Actinacidiphila</taxon>
    </lineage>
</organism>
<dbReference type="PANTHER" id="PTHR30007:SF0">
    <property type="entry name" value="TRANSPOSASE"/>
    <property type="match status" value="1"/>
</dbReference>
<evidence type="ECO:0000259" key="1">
    <source>
        <dbReference type="Pfam" id="PF01609"/>
    </source>
</evidence>
<dbReference type="AlphaFoldDB" id="A0A1H8URS3"/>
<dbReference type="GO" id="GO:0003677">
    <property type="term" value="F:DNA binding"/>
    <property type="evidence" value="ECO:0007669"/>
    <property type="project" value="InterPro"/>
</dbReference>
<dbReference type="NCBIfam" id="NF033580">
    <property type="entry name" value="transpos_IS5_3"/>
    <property type="match status" value="1"/>
</dbReference>
<evidence type="ECO:0000313" key="3">
    <source>
        <dbReference type="EMBL" id="SEP05806.1"/>
    </source>
</evidence>
<dbReference type="InterPro" id="IPR025161">
    <property type="entry name" value="IS402-like_dom"/>
</dbReference>
<name>A0A1H8URS3_9ACTN</name>
<sequence>MIERNGYPTDVTDEQWALIEPVIAAWKAARPSATGNVSRYSMRAVVNAIQYQNRAGCSWSLLPNDLPPYWTVKYFFYQWRDDGLDATICELLRTRVRERAGRTEDPSLVVLDAQSVHAANNVPAATTGKDPAKRVPGRKHGIAVDIMGLIIAVVVVAACVHDNQVGTALLSKVAAATSSVKTALVDQGFKTAVVEHGAELGIDVRIVERNPRDAGFVPQPIRWRVEQTYGTLILQRRLTRDYESNPRTTESRLYWAASTIMLRKLTGTAAPSWRGA</sequence>
<gene>
    <name evidence="3" type="ORF">SAMN05216267_10834</name>
</gene>
<dbReference type="Pfam" id="PF01609">
    <property type="entry name" value="DDE_Tnp_1"/>
    <property type="match status" value="1"/>
</dbReference>
<dbReference type="RefSeq" id="WP_069463553.1">
    <property type="nucleotide sequence ID" value="NZ_FODD01000083.1"/>
</dbReference>
<dbReference type="Pfam" id="PF13340">
    <property type="entry name" value="DUF4096"/>
    <property type="match status" value="1"/>
</dbReference>
<accession>A0A1H8URS3</accession>
<feature type="domain" description="Transposase IS4-like" evidence="1">
    <location>
        <begin position="105"/>
        <end position="255"/>
    </location>
</feature>
<keyword evidence="4" id="KW-1185">Reference proteome</keyword>
<dbReference type="STRING" id="310780.SAMN05216267_10834"/>